<evidence type="ECO:0000313" key="2">
    <source>
        <dbReference type="EMBL" id="PWV73636.1"/>
    </source>
</evidence>
<dbReference type="InterPro" id="IPR050789">
    <property type="entry name" value="Diverse_Enzym_Activities"/>
</dbReference>
<protein>
    <submittedName>
        <fullName evidence="2">CubicO group peptidase (Beta-lactamase class C family)</fullName>
    </submittedName>
</protein>
<dbReference type="InterPro" id="IPR001466">
    <property type="entry name" value="Beta-lactam-related"/>
</dbReference>
<reference evidence="2 3" key="1">
    <citation type="submission" date="2018-05" db="EMBL/GenBank/DDBJ databases">
        <title>Genomic Encyclopedia of Type Strains, Phase IV (KMG-IV): sequencing the most valuable type-strain genomes for metagenomic binning, comparative biology and taxonomic classification.</title>
        <authorList>
            <person name="Goeker M."/>
        </authorList>
    </citation>
    <scope>NUCLEOTIDE SEQUENCE [LARGE SCALE GENOMIC DNA]</scope>
    <source>
        <strain evidence="2 3">DSM 44717</strain>
    </source>
</reference>
<name>A0A317NE32_9NOCA</name>
<dbReference type="SUPFAM" id="SSF56601">
    <property type="entry name" value="beta-lactamase/transpeptidase-like"/>
    <property type="match status" value="1"/>
</dbReference>
<feature type="domain" description="Beta-lactamase-related" evidence="1">
    <location>
        <begin position="15"/>
        <end position="365"/>
    </location>
</feature>
<proteinExistence type="predicted"/>
<dbReference type="PANTHER" id="PTHR43283">
    <property type="entry name" value="BETA-LACTAMASE-RELATED"/>
    <property type="match status" value="1"/>
</dbReference>
<dbReference type="AlphaFoldDB" id="A0A317NE32"/>
<dbReference type="Gene3D" id="3.40.710.10">
    <property type="entry name" value="DD-peptidase/beta-lactamase superfamily"/>
    <property type="match status" value="1"/>
</dbReference>
<dbReference type="RefSeq" id="WP_110039198.1">
    <property type="nucleotide sequence ID" value="NZ_QGTL01000007.1"/>
</dbReference>
<evidence type="ECO:0000313" key="3">
    <source>
        <dbReference type="Proteomes" id="UP000246410"/>
    </source>
</evidence>
<gene>
    <name evidence="2" type="ORF">DFR69_107263</name>
</gene>
<sequence length="392" mass="41479">MTVDEIGARLGAHVEADELLGLAWLVAHGDEVATGAIGHLDAERAAPVRTDTIFRISSMTKPLTAVAASILIDDGVLDPAEPVDRLLPELADRRVLAHPGAEIADTVPARRPITVDDLLTFRLGWGMDFTDFTPKPLDAAWSELGLGWGPPTPAEMPDPDTWLARLGTLPLQYQPGERWLYHVGAPILGFLVGRAAGKPLSEFLAERVLEPLGMVDTGFSVPAGKLERFGPHYTDRDGARVLFDPVDGQWSTPPVFEGGGDGLVSTLADYHRFARMLRAGGELDGVRILSERAVATLSANHLTAEQLAAGGPNGDGSAGWGYGVGVLLSDLPDGPRAGSYGWSGGLGSTWSNDGEVTGILLTNQTWSSSGPLPVFATFESILGEVARRGKGV</sequence>
<dbReference type="EMBL" id="QGTL01000007">
    <property type="protein sequence ID" value="PWV73636.1"/>
    <property type="molecule type" value="Genomic_DNA"/>
</dbReference>
<dbReference type="Proteomes" id="UP000246410">
    <property type="component" value="Unassembled WGS sequence"/>
</dbReference>
<dbReference type="PANTHER" id="PTHR43283:SF3">
    <property type="entry name" value="BETA-LACTAMASE FAMILY PROTEIN (AFU_ORTHOLOGUE AFUA_5G07500)"/>
    <property type="match status" value="1"/>
</dbReference>
<evidence type="ECO:0000259" key="1">
    <source>
        <dbReference type="Pfam" id="PF00144"/>
    </source>
</evidence>
<comment type="caution">
    <text evidence="2">The sequence shown here is derived from an EMBL/GenBank/DDBJ whole genome shotgun (WGS) entry which is preliminary data.</text>
</comment>
<dbReference type="InterPro" id="IPR012338">
    <property type="entry name" value="Beta-lactam/transpept-like"/>
</dbReference>
<dbReference type="Pfam" id="PF00144">
    <property type="entry name" value="Beta-lactamase"/>
    <property type="match status" value="1"/>
</dbReference>
<keyword evidence="3" id="KW-1185">Reference proteome</keyword>
<accession>A0A317NE32</accession>
<organism evidence="2 3">
    <name type="scientific">Nocardia neocaledoniensis</name>
    <dbReference type="NCBI Taxonomy" id="236511"/>
    <lineage>
        <taxon>Bacteria</taxon>
        <taxon>Bacillati</taxon>
        <taxon>Actinomycetota</taxon>
        <taxon>Actinomycetes</taxon>
        <taxon>Mycobacteriales</taxon>
        <taxon>Nocardiaceae</taxon>
        <taxon>Nocardia</taxon>
    </lineage>
</organism>